<feature type="non-terminal residue" evidence="2">
    <location>
        <position position="1"/>
    </location>
</feature>
<name>A0A0S4IMJ7_BODSA</name>
<gene>
    <name evidence="2" type="ORF">BSAL_55040</name>
</gene>
<organism evidence="2 3">
    <name type="scientific">Bodo saltans</name>
    <name type="common">Flagellated protozoan</name>
    <dbReference type="NCBI Taxonomy" id="75058"/>
    <lineage>
        <taxon>Eukaryota</taxon>
        <taxon>Discoba</taxon>
        <taxon>Euglenozoa</taxon>
        <taxon>Kinetoplastea</taxon>
        <taxon>Metakinetoplastina</taxon>
        <taxon>Eubodonida</taxon>
        <taxon>Bodonidae</taxon>
        <taxon>Bodo</taxon>
    </lineage>
</organism>
<protein>
    <submittedName>
        <fullName evidence="2">Uncharacterized protein</fullName>
    </submittedName>
</protein>
<accession>A0A0S4IMJ7</accession>
<feature type="coiled-coil region" evidence="1">
    <location>
        <begin position="16"/>
        <end position="50"/>
    </location>
</feature>
<dbReference type="Proteomes" id="UP000051952">
    <property type="component" value="Unassembled WGS sequence"/>
</dbReference>
<evidence type="ECO:0000256" key="1">
    <source>
        <dbReference type="SAM" id="Coils"/>
    </source>
</evidence>
<keyword evidence="3" id="KW-1185">Reference proteome</keyword>
<evidence type="ECO:0000313" key="2">
    <source>
        <dbReference type="EMBL" id="CUE73317.1"/>
    </source>
</evidence>
<dbReference type="AlphaFoldDB" id="A0A0S4IMJ7"/>
<keyword evidence="1" id="KW-0175">Coiled coil</keyword>
<dbReference type="EMBL" id="CYKH01000147">
    <property type="protein sequence ID" value="CUE73317.1"/>
    <property type="molecule type" value="Genomic_DNA"/>
</dbReference>
<reference evidence="3" key="1">
    <citation type="submission" date="2015-09" db="EMBL/GenBank/DDBJ databases">
        <authorList>
            <consortium name="Pathogen Informatics"/>
        </authorList>
    </citation>
    <scope>NUCLEOTIDE SEQUENCE [LARGE SCALE GENOMIC DNA]</scope>
    <source>
        <strain evidence="3">Lake Konstanz</strain>
    </source>
</reference>
<evidence type="ECO:0000313" key="3">
    <source>
        <dbReference type="Proteomes" id="UP000051952"/>
    </source>
</evidence>
<proteinExistence type="predicted"/>
<dbReference type="VEuPathDB" id="TriTrypDB:BSAL_55040"/>
<sequence>TSAQLQDRDAAHAAALAATRDASEASARRIAELEEELAALRGAADAAAKTAAERTAAHEAALGEARKAADDAGRAHSKVVIADCYCGDVAARLCASFSDFVCALLDYLFLMKASFAEDVLKLLLERSCVEYALQSDFDCAGSLLTVNCDGDSGCLSCWKKERTIAFLGDELHCELERGKWCRQILRL</sequence>